<evidence type="ECO:0000313" key="1">
    <source>
        <dbReference type="EMBL" id="MBB5776078.1"/>
    </source>
</evidence>
<dbReference type="EMBL" id="JACHMB010000001">
    <property type="protein sequence ID" value="MBB5776078.1"/>
    <property type="molecule type" value="Genomic_DNA"/>
</dbReference>
<accession>A0A7W9G2N0</accession>
<comment type="caution">
    <text evidence="1">The sequence shown here is derived from an EMBL/GenBank/DDBJ whole genome shotgun (WGS) entry which is preliminary data.</text>
</comment>
<proteinExistence type="predicted"/>
<sequence>MEVQVAKSHLLERFRPPGLAPEVAAARELAALAEKQEGVGGEMFCQGPG</sequence>
<gene>
    <name evidence="1" type="ORF">HD596_002834</name>
</gene>
<name>A0A7W9G2N0_9ACTN</name>
<evidence type="ECO:0000313" key="2">
    <source>
        <dbReference type="Proteomes" id="UP000579153"/>
    </source>
</evidence>
<protein>
    <submittedName>
        <fullName evidence="1">Uncharacterized protein</fullName>
    </submittedName>
</protein>
<dbReference type="RefSeq" id="WP_185069660.1">
    <property type="nucleotide sequence ID" value="NZ_JACHMB010000001.1"/>
</dbReference>
<dbReference type="AlphaFoldDB" id="A0A7W9G2N0"/>
<organism evidence="1 2">
    <name type="scientific">Nonomuraea jabiensis</name>
    <dbReference type="NCBI Taxonomy" id="882448"/>
    <lineage>
        <taxon>Bacteria</taxon>
        <taxon>Bacillati</taxon>
        <taxon>Actinomycetota</taxon>
        <taxon>Actinomycetes</taxon>
        <taxon>Streptosporangiales</taxon>
        <taxon>Streptosporangiaceae</taxon>
        <taxon>Nonomuraea</taxon>
    </lineage>
</organism>
<dbReference type="Proteomes" id="UP000579153">
    <property type="component" value="Unassembled WGS sequence"/>
</dbReference>
<reference evidence="1 2" key="1">
    <citation type="submission" date="2020-08" db="EMBL/GenBank/DDBJ databases">
        <title>Sequencing the genomes of 1000 actinobacteria strains.</title>
        <authorList>
            <person name="Klenk H.-P."/>
        </authorList>
    </citation>
    <scope>NUCLEOTIDE SEQUENCE [LARGE SCALE GENOMIC DNA]</scope>
    <source>
        <strain evidence="1 2">DSM 45507</strain>
    </source>
</reference>
<keyword evidence="2" id="KW-1185">Reference proteome</keyword>